<keyword evidence="4" id="KW-1185">Reference proteome</keyword>
<dbReference type="InterPro" id="IPR003165">
    <property type="entry name" value="Piwi"/>
</dbReference>
<protein>
    <recommendedName>
        <fullName evidence="2">Piwi domain-containing protein</fullName>
    </recommendedName>
</protein>
<sequence>MASHLNAFPIDVSQIDVAIYDISPQPTTPAWNRLDQLEDDVTSSTGGIGVRYHDGDSWKIVACGVTDPPSQVTDSDSQLTLTESTTWDPDTDGDPDVIAEALETGLKDFLATHRGYWSEKYNRVFQYAPYSSEGSYNMHLGYKISVEYANEFQLFLDPTFKFLSQKSLKDWIDQVGIETVQEQFTGERFIMFSSRTSYVTLESIYEDRTVMDDTVYGSTIYELNTESPAPQADDVEETDPLCGVTYSNNPKEYTVSPALLYGTPGSNDVLNESAIITPSQRRDEIRALARDVSFIQVGGQQFGLGDTELAGDIERFQYPALEFGGGHVFDPQSLGDLPDKWEWENEMQRLLSEHGPVSRVRGERHIAFAHPDSYPEVPEETYRDIQEHLQQYAKITAPGPVGPIEYTDRRIWNDWVAQQGDQIDGLLAALAEESDDRYYSLVNDVDGEPVQHFTPSALDEHRDSSLFNVAMGLAAKMGVRPFVLADPLHTDIVIGFDVNGFEQTSIGAVTLDGESGDVITQTTSGFSAGQSTAAPEFETKSALRSQITEAVQEKGTISSVVIHRGGVLKNSEESAIRELIPELVEEGTLPEDVRWGVVEVNADTPHRIFDQAYDLQAPTGSYTTIGGRTGIVVNGGYPYVWQGTPRATSCTLAAANCDWDITALTQDVFRLSFLNWGSPGSVNMRPPISTDLATELAKMFEKCNEIQYLPF</sequence>
<accession>A0A830EJS7</accession>
<feature type="domain" description="Piwi" evidence="2">
    <location>
        <begin position="425"/>
        <end position="705"/>
    </location>
</feature>
<dbReference type="EMBL" id="BMOC01000032">
    <property type="protein sequence ID" value="GGJ17147.1"/>
    <property type="molecule type" value="Genomic_DNA"/>
</dbReference>
<evidence type="ECO:0000313" key="4">
    <source>
        <dbReference type="Proteomes" id="UP000653099"/>
    </source>
</evidence>
<proteinExistence type="predicted"/>
<dbReference type="Gene3D" id="3.30.420.10">
    <property type="entry name" value="Ribonuclease H-like superfamily/Ribonuclease H"/>
    <property type="match status" value="1"/>
</dbReference>
<evidence type="ECO:0000256" key="1">
    <source>
        <dbReference type="SAM" id="MobiDB-lite"/>
    </source>
</evidence>
<reference evidence="3" key="2">
    <citation type="submission" date="2020-09" db="EMBL/GenBank/DDBJ databases">
        <authorList>
            <person name="Sun Q."/>
            <person name="Ohkuma M."/>
        </authorList>
    </citation>
    <scope>NUCLEOTIDE SEQUENCE</scope>
    <source>
        <strain evidence="3">JCM 14359</strain>
    </source>
</reference>
<feature type="region of interest" description="Disordered" evidence="1">
    <location>
        <begin position="69"/>
        <end position="93"/>
    </location>
</feature>
<dbReference type="SMART" id="SM00950">
    <property type="entry name" value="Piwi"/>
    <property type="match status" value="1"/>
</dbReference>
<evidence type="ECO:0000313" key="3">
    <source>
        <dbReference type="EMBL" id="GGJ17147.1"/>
    </source>
</evidence>
<dbReference type="SUPFAM" id="SSF53098">
    <property type="entry name" value="Ribonuclease H-like"/>
    <property type="match status" value="1"/>
</dbReference>
<dbReference type="InterPro" id="IPR036397">
    <property type="entry name" value="RNaseH_sf"/>
</dbReference>
<reference evidence="3" key="1">
    <citation type="journal article" date="2014" name="Int. J. Syst. Evol. Microbiol.">
        <title>Complete genome sequence of Corynebacterium casei LMG S-19264T (=DSM 44701T), isolated from a smear-ripened cheese.</title>
        <authorList>
            <consortium name="US DOE Joint Genome Institute (JGI-PGF)"/>
            <person name="Walter F."/>
            <person name="Albersmeier A."/>
            <person name="Kalinowski J."/>
            <person name="Ruckert C."/>
        </authorList>
    </citation>
    <scope>NUCLEOTIDE SEQUENCE</scope>
    <source>
        <strain evidence="3">JCM 14359</strain>
    </source>
</reference>
<evidence type="ECO:0000259" key="2">
    <source>
        <dbReference type="SMART" id="SM00950"/>
    </source>
</evidence>
<dbReference type="InterPro" id="IPR012337">
    <property type="entry name" value="RNaseH-like_sf"/>
</dbReference>
<feature type="compositionally biased region" description="Polar residues" evidence="1">
    <location>
        <begin position="69"/>
        <end position="84"/>
    </location>
</feature>
<gene>
    <name evidence="3" type="ORF">GCM10008995_28790</name>
</gene>
<dbReference type="RefSeq" id="WP_188788673.1">
    <property type="nucleotide sequence ID" value="NZ_BMOC01000032.1"/>
</dbReference>
<dbReference type="GO" id="GO:0003676">
    <property type="term" value="F:nucleic acid binding"/>
    <property type="evidence" value="ECO:0007669"/>
    <property type="project" value="InterPro"/>
</dbReference>
<dbReference type="Pfam" id="PF02171">
    <property type="entry name" value="Piwi"/>
    <property type="match status" value="1"/>
</dbReference>
<dbReference type="AlphaFoldDB" id="A0A830EJS7"/>
<name>A0A830EJS7_9EURY</name>
<comment type="caution">
    <text evidence="3">The sequence shown here is derived from an EMBL/GenBank/DDBJ whole genome shotgun (WGS) entry which is preliminary data.</text>
</comment>
<dbReference type="OrthoDB" id="229284at2157"/>
<organism evidence="3 4">
    <name type="scientific">Halobellus salinus</name>
    <dbReference type="NCBI Taxonomy" id="931585"/>
    <lineage>
        <taxon>Archaea</taxon>
        <taxon>Methanobacteriati</taxon>
        <taxon>Methanobacteriota</taxon>
        <taxon>Stenosarchaea group</taxon>
        <taxon>Halobacteria</taxon>
        <taxon>Halobacteriales</taxon>
        <taxon>Haloferacaceae</taxon>
        <taxon>Halobellus</taxon>
    </lineage>
</organism>
<dbReference type="Proteomes" id="UP000653099">
    <property type="component" value="Unassembled WGS sequence"/>
</dbReference>